<evidence type="ECO:0000256" key="2">
    <source>
        <dbReference type="SAM" id="MobiDB-lite"/>
    </source>
</evidence>
<keyword evidence="1" id="KW-0175">Coiled coil</keyword>
<feature type="region of interest" description="Disordered" evidence="2">
    <location>
        <begin position="640"/>
        <end position="662"/>
    </location>
</feature>
<dbReference type="EMBL" id="BAAAFD010000003">
    <property type="protein sequence ID" value="GAA0855972.1"/>
    <property type="molecule type" value="Genomic_DNA"/>
</dbReference>
<evidence type="ECO:0000313" key="3">
    <source>
        <dbReference type="EMBL" id="GAA0855972.1"/>
    </source>
</evidence>
<keyword evidence="3" id="KW-0547">Nucleotide-binding</keyword>
<organism evidence="3 4">
    <name type="scientific">Aliiglaciecola litoralis</name>
    <dbReference type="NCBI Taxonomy" id="582857"/>
    <lineage>
        <taxon>Bacteria</taxon>
        <taxon>Pseudomonadati</taxon>
        <taxon>Pseudomonadota</taxon>
        <taxon>Gammaproteobacteria</taxon>
        <taxon>Alteromonadales</taxon>
        <taxon>Alteromonadaceae</taxon>
        <taxon>Aliiglaciecola</taxon>
    </lineage>
</organism>
<dbReference type="Pfam" id="PF12128">
    <property type="entry name" value="DUF3584"/>
    <property type="match status" value="1"/>
</dbReference>
<feature type="coiled-coil region" evidence="1">
    <location>
        <begin position="493"/>
        <end position="525"/>
    </location>
</feature>
<dbReference type="Proteomes" id="UP001500359">
    <property type="component" value="Unassembled WGS sequence"/>
</dbReference>
<name>A0ABP3WWA6_9ALTE</name>
<gene>
    <name evidence="3" type="ORF">GCM10009114_16270</name>
</gene>
<dbReference type="SUPFAM" id="SSF52540">
    <property type="entry name" value="P-loop containing nucleoside triphosphate hydrolases"/>
    <property type="match status" value="1"/>
</dbReference>
<evidence type="ECO:0000313" key="4">
    <source>
        <dbReference type="Proteomes" id="UP001500359"/>
    </source>
</evidence>
<keyword evidence="4" id="KW-1185">Reference proteome</keyword>
<dbReference type="InterPro" id="IPR021979">
    <property type="entry name" value="DUF3584"/>
</dbReference>
<feature type="coiled-coil region" evidence="1">
    <location>
        <begin position="384"/>
        <end position="447"/>
    </location>
</feature>
<accession>A0ABP3WWA6</accession>
<feature type="coiled-coil region" evidence="1">
    <location>
        <begin position="818"/>
        <end position="845"/>
    </location>
</feature>
<sequence>MPGLHRIILIDTHLPGVVELKLNGHTNICGTNASGKTTLQRLIPVFYGEYPSRVVPATRDSFEKWYLPRESSFIVYEYARNEDDLCQVVLASSGNGVNYRFIGKPFDLNDYLYKNKAGEHRSVTMNELARGLKRSNVLVTNLLNTKEFRAVLQNDTAVLNDSTNNRELLGYTRIFSLCDQANHLRHIEKLAKAVHSKEGKMETIKAMIAAILEEDGVQPPSSSLSGNRVEDWIKECHLIKEFDAIRPEFAKLEQADHQLNQSEARLAQLNHQLELDASSLSASLIELQGKLDETQLESKKLDSQWTKSRDTLNQTLSVAKADADKLESDLEQIENEYDDWQSQDIDTLQSNLQHLPAWESELETASTRYQLLTEKHQDIESSFNKRMAQLSEKLNLELDELSQQKSQYQQQVASQKSEEQQKLQLIREDYQAQLAALESEHRAQINDLNIQHADVTAAIKNAGFNEFEQSQLDILDATIKEAGIAEDAVRENFRQAQKAFQQASQQRLKANNQLEERRRQHLEAQHQVERIEAVLYPQENSLLEFLRKERPNWQEDLGKVIHPDLLKRKDLKPALDKKAQGLFGINLDLHSLDTPEYAQSEQALQKSLSDAQQQLSSALELQNEAELALTKASEAVRNQELSQAKAESHCKTAEASRKRAQQDKEQVYQEYAQALQQRKQQNKKRLSSIEAEQKKCLAQYAQATQEIKDQQREAETEHQFHWQQLIGDTEDKIRVVEQHMQRAREVAKEDKQKSEQWLADELDNRGVDVDEIGGLQKRIKQLQKDITYTDTHRHKVKDYERWYQTYFVGYKITWQQSLTKAKKAASQAERELAKKEAEFKQQRQHCKEQQLLLEQELKLTREQDVEVKSISRSMQKLRLPKVDVGDIKHDKPDAVNIGQRISEAQELLQTRERLIADIKVYVEHFDQLIAAQSGTGLADIWERAREECAVVNAQGIRSIEHRRMVVHLAQLLNEVVPQKLHGLREQGRIFGADLTQYYNVLEDIDKRIASQSKRISKEVDEELFLDGVSDSAVKIRSRIAELEFWPELAQFNKLYQAWMDTGAVELPDDDYAISMRRVLDILGRAALSGGISKLLDIELHIKEGNSNLIIRTDRQLNESSSHGMAYLILCKFLLAFTRLLRGNANTTIHWPIDELGTLHQSNVKKIFDACQNNNISVVGAFPNPESEVLTLFDNRYLIDKTTRKLQVVQPKISAITERLQKRQSRPEEANV</sequence>
<comment type="caution">
    <text evidence="3">The sequence shown here is derived from an EMBL/GenBank/DDBJ whole genome shotgun (WGS) entry which is preliminary data.</text>
</comment>
<feature type="coiled-coil region" evidence="1">
    <location>
        <begin position="252"/>
        <end position="343"/>
    </location>
</feature>
<keyword evidence="3" id="KW-0067">ATP-binding</keyword>
<dbReference type="InterPro" id="IPR027417">
    <property type="entry name" value="P-loop_NTPase"/>
</dbReference>
<dbReference type="GO" id="GO:0005524">
    <property type="term" value="F:ATP binding"/>
    <property type="evidence" value="ECO:0007669"/>
    <property type="project" value="UniProtKB-KW"/>
</dbReference>
<evidence type="ECO:0000256" key="1">
    <source>
        <dbReference type="SAM" id="Coils"/>
    </source>
</evidence>
<reference evidence="4" key="1">
    <citation type="journal article" date="2019" name="Int. J. Syst. Evol. Microbiol.">
        <title>The Global Catalogue of Microorganisms (GCM) 10K type strain sequencing project: providing services to taxonomists for standard genome sequencing and annotation.</title>
        <authorList>
            <consortium name="The Broad Institute Genomics Platform"/>
            <consortium name="The Broad Institute Genome Sequencing Center for Infectious Disease"/>
            <person name="Wu L."/>
            <person name="Ma J."/>
        </authorList>
    </citation>
    <scope>NUCLEOTIDE SEQUENCE [LARGE SCALE GENOMIC DNA]</scope>
    <source>
        <strain evidence="4">JCM 15896</strain>
    </source>
</reference>
<dbReference type="RefSeq" id="WP_343858534.1">
    <property type="nucleotide sequence ID" value="NZ_BAAAFD010000003.1"/>
</dbReference>
<feature type="compositionally biased region" description="Basic and acidic residues" evidence="2">
    <location>
        <begin position="646"/>
        <end position="662"/>
    </location>
</feature>
<protein>
    <submittedName>
        <fullName evidence="3">ATP-binding protein</fullName>
    </submittedName>
</protein>
<proteinExistence type="predicted"/>